<evidence type="ECO:0000259" key="2">
    <source>
        <dbReference type="PROSITE" id="PS51379"/>
    </source>
</evidence>
<feature type="compositionally biased region" description="Pro residues" evidence="1">
    <location>
        <begin position="1"/>
        <end position="10"/>
    </location>
</feature>
<dbReference type="AlphaFoldDB" id="A0A804R2C5"/>
<reference evidence="3" key="2">
    <citation type="submission" date="2019-07" db="EMBL/GenBank/DDBJ databases">
        <authorList>
            <person name="Seetharam A."/>
            <person name="Woodhouse M."/>
            <person name="Cannon E."/>
        </authorList>
    </citation>
    <scope>NUCLEOTIDE SEQUENCE [LARGE SCALE GENOMIC DNA]</scope>
    <source>
        <strain evidence="3">cv. B73</strain>
    </source>
</reference>
<dbReference type="Gramene" id="Zm00001eb381610_T001">
    <property type="protein sequence ID" value="Zm00001eb381610_P001"/>
    <property type="gene ID" value="Zm00001eb381610"/>
</dbReference>
<dbReference type="PROSITE" id="PS51379">
    <property type="entry name" value="4FE4S_FER_2"/>
    <property type="match status" value="1"/>
</dbReference>
<accession>A0A804R2C5</accession>
<evidence type="ECO:0000313" key="3">
    <source>
        <dbReference type="EnsemblPlants" id="Zm00001eb381610_P001"/>
    </source>
</evidence>
<organism evidence="3 4">
    <name type="scientific">Zea mays</name>
    <name type="common">Maize</name>
    <dbReference type="NCBI Taxonomy" id="4577"/>
    <lineage>
        <taxon>Eukaryota</taxon>
        <taxon>Viridiplantae</taxon>
        <taxon>Streptophyta</taxon>
        <taxon>Embryophyta</taxon>
        <taxon>Tracheophyta</taxon>
        <taxon>Spermatophyta</taxon>
        <taxon>Magnoliopsida</taxon>
        <taxon>Liliopsida</taxon>
        <taxon>Poales</taxon>
        <taxon>Poaceae</taxon>
        <taxon>PACMAD clade</taxon>
        <taxon>Panicoideae</taxon>
        <taxon>Andropogonodae</taxon>
        <taxon>Andropogoneae</taxon>
        <taxon>Tripsacinae</taxon>
        <taxon>Zea</taxon>
    </lineage>
</organism>
<dbReference type="Proteomes" id="UP000007305">
    <property type="component" value="Chromosome 9"/>
</dbReference>
<proteinExistence type="predicted"/>
<feature type="region of interest" description="Disordered" evidence="1">
    <location>
        <begin position="1"/>
        <end position="69"/>
    </location>
</feature>
<reference evidence="4" key="1">
    <citation type="journal article" date="2009" name="Science">
        <title>The B73 maize genome: complexity, diversity, and dynamics.</title>
        <authorList>
            <person name="Schnable P.S."/>
            <person name="Ware D."/>
            <person name="Fulton R.S."/>
            <person name="Stein J.C."/>
            <person name="Wei F."/>
            <person name="Pasternak S."/>
            <person name="Liang C."/>
            <person name="Zhang J."/>
            <person name="Fulton L."/>
            <person name="Graves T.A."/>
            <person name="Minx P."/>
            <person name="Reily A.D."/>
            <person name="Courtney L."/>
            <person name="Kruchowski S.S."/>
            <person name="Tomlinson C."/>
            <person name="Strong C."/>
            <person name="Delehaunty K."/>
            <person name="Fronick C."/>
            <person name="Courtney B."/>
            <person name="Rock S.M."/>
            <person name="Belter E."/>
            <person name="Du F."/>
            <person name="Kim K."/>
            <person name="Abbott R.M."/>
            <person name="Cotton M."/>
            <person name="Levy A."/>
            <person name="Marchetto P."/>
            <person name="Ochoa K."/>
            <person name="Jackson S.M."/>
            <person name="Gillam B."/>
            <person name="Chen W."/>
            <person name="Yan L."/>
            <person name="Higginbotham J."/>
            <person name="Cardenas M."/>
            <person name="Waligorski J."/>
            <person name="Applebaum E."/>
            <person name="Phelps L."/>
            <person name="Falcone J."/>
            <person name="Kanchi K."/>
            <person name="Thane T."/>
            <person name="Scimone A."/>
            <person name="Thane N."/>
            <person name="Henke J."/>
            <person name="Wang T."/>
            <person name="Ruppert J."/>
            <person name="Shah N."/>
            <person name="Rotter K."/>
            <person name="Hodges J."/>
            <person name="Ingenthron E."/>
            <person name="Cordes M."/>
            <person name="Kohlberg S."/>
            <person name="Sgro J."/>
            <person name="Delgado B."/>
            <person name="Mead K."/>
            <person name="Chinwalla A."/>
            <person name="Leonard S."/>
            <person name="Crouse K."/>
            <person name="Collura K."/>
            <person name="Kudrna D."/>
            <person name="Currie J."/>
            <person name="He R."/>
            <person name="Angelova A."/>
            <person name="Rajasekar S."/>
            <person name="Mueller T."/>
            <person name="Lomeli R."/>
            <person name="Scara G."/>
            <person name="Ko A."/>
            <person name="Delaney K."/>
            <person name="Wissotski M."/>
            <person name="Lopez G."/>
            <person name="Campos D."/>
            <person name="Braidotti M."/>
            <person name="Ashley E."/>
            <person name="Golser W."/>
            <person name="Kim H."/>
            <person name="Lee S."/>
            <person name="Lin J."/>
            <person name="Dujmic Z."/>
            <person name="Kim W."/>
            <person name="Talag J."/>
            <person name="Zuccolo A."/>
            <person name="Fan C."/>
            <person name="Sebastian A."/>
            <person name="Kramer M."/>
            <person name="Spiegel L."/>
            <person name="Nascimento L."/>
            <person name="Zutavern T."/>
            <person name="Miller B."/>
            <person name="Ambroise C."/>
            <person name="Muller S."/>
            <person name="Spooner W."/>
            <person name="Narechania A."/>
            <person name="Ren L."/>
            <person name="Wei S."/>
            <person name="Kumari S."/>
            <person name="Faga B."/>
            <person name="Levy M.J."/>
            <person name="McMahan L."/>
            <person name="Van Buren P."/>
            <person name="Vaughn M.W."/>
            <person name="Ying K."/>
            <person name="Yeh C.-T."/>
            <person name="Emrich S.J."/>
            <person name="Jia Y."/>
            <person name="Kalyanaraman A."/>
            <person name="Hsia A.-P."/>
            <person name="Barbazuk W.B."/>
            <person name="Baucom R.S."/>
            <person name="Brutnell T.P."/>
            <person name="Carpita N.C."/>
            <person name="Chaparro C."/>
            <person name="Chia J.-M."/>
            <person name="Deragon J.-M."/>
            <person name="Estill J.C."/>
            <person name="Fu Y."/>
            <person name="Jeddeloh J.A."/>
            <person name="Han Y."/>
            <person name="Lee H."/>
            <person name="Li P."/>
            <person name="Lisch D.R."/>
            <person name="Liu S."/>
            <person name="Liu Z."/>
            <person name="Nagel D.H."/>
            <person name="McCann M.C."/>
            <person name="SanMiguel P."/>
            <person name="Myers A.M."/>
            <person name="Nettleton D."/>
            <person name="Nguyen J."/>
            <person name="Penning B.W."/>
            <person name="Ponnala L."/>
            <person name="Schneider K.L."/>
            <person name="Schwartz D.C."/>
            <person name="Sharma A."/>
            <person name="Soderlund C."/>
            <person name="Springer N.M."/>
            <person name="Sun Q."/>
            <person name="Wang H."/>
            <person name="Waterman M."/>
            <person name="Westerman R."/>
            <person name="Wolfgruber T.K."/>
            <person name="Yang L."/>
            <person name="Yu Y."/>
            <person name="Zhang L."/>
            <person name="Zhou S."/>
            <person name="Zhu Q."/>
            <person name="Bennetzen J.L."/>
            <person name="Dawe R.K."/>
            <person name="Jiang J."/>
            <person name="Jiang N."/>
            <person name="Presting G.G."/>
            <person name="Wessler S.R."/>
            <person name="Aluru S."/>
            <person name="Martienssen R.A."/>
            <person name="Clifton S.W."/>
            <person name="McCombie W.R."/>
            <person name="Wing R.A."/>
            <person name="Wilson R.K."/>
        </authorList>
    </citation>
    <scope>NUCLEOTIDE SEQUENCE [LARGE SCALE GENOMIC DNA]</scope>
    <source>
        <strain evidence="4">cv. B73</strain>
    </source>
</reference>
<feature type="compositionally biased region" description="Pro residues" evidence="1">
    <location>
        <begin position="59"/>
        <end position="68"/>
    </location>
</feature>
<name>A0A804R2C5_MAIZE</name>
<feature type="compositionally biased region" description="Low complexity" evidence="1">
    <location>
        <begin position="21"/>
        <end position="37"/>
    </location>
</feature>
<protein>
    <recommendedName>
        <fullName evidence="2">4Fe-4S ferredoxin-type domain-containing protein</fullName>
    </recommendedName>
</protein>
<feature type="domain" description="4Fe-4S ferredoxin-type" evidence="2">
    <location>
        <begin position="228"/>
        <end position="259"/>
    </location>
</feature>
<sequence>MAPRPAPPLGQPGRGGPCPCPFFLAHAASPSSASPSRSSRHHLLPWIPHDSNREHGSFPPWPDRPPPAAGRQQLDIFNLSRELPPRLLPAQLGALAAGEQQLPGSMALVKLEEPSSQLWRPLPAGMQFPWPTPSGAAMAELPGSTPVPLLSPWPPAAMAASPRRARVLLPGRPAPCPRRPGIPTASSPFPKLLLPWPILPCAQLLLAMCPTPLAAQLLHDAAPLFLQPRPLPRLPRCQRCARATCSTKCPSGVLRSEQHAVMPPRCSLFLRNPNIDADHPGENPAFCEKKANHSTLVGCLERCTNRNHRHSCKHRLSLFMDREMPIEQMMW</sequence>
<dbReference type="InterPro" id="IPR017896">
    <property type="entry name" value="4Fe4S_Fe-S-bd"/>
</dbReference>
<evidence type="ECO:0000313" key="4">
    <source>
        <dbReference type="Proteomes" id="UP000007305"/>
    </source>
</evidence>
<reference evidence="3" key="3">
    <citation type="submission" date="2021-05" db="UniProtKB">
        <authorList>
            <consortium name="EnsemblPlants"/>
        </authorList>
    </citation>
    <scope>IDENTIFICATION</scope>
    <source>
        <strain evidence="3">cv. B73</strain>
    </source>
</reference>
<dbReference type="EnsemblPlants" id="Zm00001eb381610_T001">
    <property type="protein sequence ID" value="Zm00001eb381610_P001"/>
    <property type="gene ID" value="Zm00001eb381610"/>
</dbReference>
<keyword evidence="4" id="KW-1185">Reference proteome</keyword>
<dbReference type="InParanoid" id="A0A804R2C5"/>
<evidence type="ECO:0000256" key="1">
    <source>
        <dbReference type="SAM" id="MobiDB-lite"/>
    </source>
</evidence>